<proteinExistence type="predicted"/>
<dbReference type="GO" id="GO:0003700">
    <property type="term" value="F:DNA-binding transcription factor activity"/>
    <property type="evidence" value="ECO:0007669"/>
    <property type="project" value="TreeGrafter"/>
</dbReference>
<organism evidence="6 7">
    <name type="scientific">Candidatus Abyssobacteria bacterium SURF_17</name>
    <dbReference type="NCBI Taxonomy" id="2093361"/>
    <lineage>
        <taxon>Bacteria</taxon>
        <taxon>Pseudomonadati</taxon>
        <taxon>Candidatus Hydrogenedentota</taxon>
        <taxon>Candidatus Abyssobacteria</taxon>
    </lineage>
</organism>
<feature type="DNA-binding region" description="H-T-H motif" evidence="4">
    <location>
        <begin position="44"/>
        <end position="63"/>
    </location>
</feature>
<gene>
    <name evidence="6" type="ORF">C4532_14875</name>
</gene>
<reference evidence="6 7" key="1">
    <citation type="journal article" date="2017" name="ISME J.">
        <title>Energy and carbon metabolisms in a deep terrestrial subsurface fluid microbial community.</title>
        <authorList>
            <person name="Momper L."/>
            <person name="Jungbluth S.P."/>
            <person name="Lee M.D."/>
            <person name="Amend J.P."/>
        </authorList>
    </citation>
    <scope>NUCLEOTIDE SEQUENCE [LARGE SCALE GENOMIC DNA]</scope>
    <source>
        <strain evidence="6">SURF_17</strain>
    </source>
</reference>
<evidence type="ECO:0000256" key="4">
    <source>
        <dbReference type="PROSITE-ProRule" id="PRU00335"/>
    </source>
</evidence>
<dbReference type="InterPro" id="IPR001647">
    <property type="entry name" value="HTH_TetR"/>
</dbReference>
<evidence type="ECO:0000256" key="3">
    <source>
        <dbReference type="ARBA" id="ARBA00023163"/>
    </source>
</evidence>
<accession>A0A419ETM3</accession>
<keyword evidence="3" id="KW-0804">Transcription</keyword>
<keyword evidence="1" id="KW-0805">Transcription regulation</keyword>
<dbReference type="EMBL" id="QZKI01000106">
    <property type="protein sequence ID" value="RJP67320.1"/>
    <property type="molecule type" value="Genomic_DNA"/>
</dbReference>
<dbReference type="Proteomes" id="UP000285961">
    <property type="component" value="Unassembled WGS sequence"/>
</dbReference>
<dbReference type="SUPFAM" id="SSF46689">
    <property type="entry name" value="Homeodomain-like"/>
    <property type="match status" value="1"/>
</dbReference>
<protein>
    <submittedName>
        <fullName evidence="6">TetR/AcrR family transcriptional regulator</fullName>
    </submittedName>
</protein>
<dbReference type="InterPro" id="IPR036271">
    <property type="entry name" value="Tet_transcr_reg_TetR-rel_C_sf"/>
</dbReference>
<dbReference type="PANTHER" id="PTHR30055:SF234">
    <property type="entry name" value="HTH-TYPE TRANSCRIPTIONAL REGULATOR BETI"/>
    <property type="match status" value="1"/>
</dbReference>
<dbReference type="GO" id="GO:0000976">
    <property type="term" value="F:transcription cis-regulatory region binding"/>
    <property type="evidence" value="ECO:0007669"/>
    <property type="project" value="TreeGrafter"/>
</dbReference>
<dbReference type="Gene3D" id="1.10.357.10">
    <property type="entry name" value="Tetracycline Repressor, domain 2"/>
    <property type="match status" value="1"/>
</dbReference>
<dbReference type="AlphaFoldDB" id="A0A419ETM3"/>
<sequence>MNEVSMTRQSVLLKLKQQERENRCEMILAAAQTLFSKRGVSGVTMRDIARKAGVSVGFIYRYFPGRTDIFVELFEAGATNLVKKIEIDLKSANPRPLRALARTYVTFLHENMPFFEMMAHFMLEGNLSDTALKRVNGTLRQIMDKLEAYFDGGRTEGSRVLAHSFFAALNGVMISLVNYPGRTPQEVRGRTLLLAEAIAEQFSRGAKE</sequence>
<dbReference type="PRINTS" id="PR00455">
    <property type="entry name" value="HTHTETR"/>
</dbReference>
<dbReference type="InterPro" id="IPR050109">
    <property type="entry name" value="HTH-type_TetR-like_transc_reg"/>
</dbReference>
<name>A0A419ETM3_9BACT</name>
<dbReference type="Pfam" id="PF00440">
    <property type="entry name" value="TetR_N"/>
    <property type="match status" value="1"/>
</dbReference>
<evidence type="ECO:0000256" key="2">
    <source>
        <dbReference type="ARBA" id="ARBA00023125"/>
    </source>
</evidence>
<dbReference type="SUPFAM" id="SSF48498">
    <property type="entry name" value="Tetracyclin repressor-like, C-terminal domain"/>
    <property type="match status" value="1"/>
</dbReference>
<evidence type="ECO:0000259" key="5">
    <source>
        <dbReference type="PROSITE" id="PS50977"/>
    </source>
</evidence>
<dbReference type="PROSITE" id="PS50977">
    <property type="entry name" value="HTH_TETR_2"/>
    <property type="match status" value="1"/>
</dbReference>
<dbReference type="PANTHER" id="PTHR30055">
    <property type="entry name" value="HTH-TYPE TRANSCRIPTIONAL REGULATOR RUTR"/>
    <property type="match status" value="1"/>
</dbReference>
<dbReference type="InterPro" id="IPR009057">
    <property type="entry name" value="Homeodomain-like_sf"/>
</dbReference>
<evidence type="ECO:0000313" key="7">
    <source>
        <dbReference type="Proteomes" id="UP000285961"/>
    </source>
</evidence>
<evidence type="ECO:0000313" key="6">
    <source>
        <dbReference type="EMBL" id="RJP67320.1"/>
    </source>
</evidence>
<feature type="domain" description="HTH tetR-type" evidence="5">
    <location>
        <begin position="21"/>
        <end position="81"/>
    </location>
</feature>
<comment type="caution">
    <text evidence="6">The sequence shown here is derived from an EMBL/GenBank/DDBJ whole genome shotgun (WGS) entry which is preliminary data.</text>
</comment>
<keyword evidence="2 4" id="KW-0238">DNA-binding</keyword>
<evidence type="ECO:0000256" key="1">
    <source>
        <dbReference type="ARBA" id="ARBA00023015"/>
    </source>
</evidence>